<evidence type="ECO:0000256" key="2">
    <source>
        <dbReference type="ARBA" id="ARBA00022578"/>
    </source>
</evidence>
<feature type="domain" description="Transposase putative helix-turn-helix" evidence="10">
    <location>
        <begin position="1"/>
        <end position="45"/>
    </location>
</feature>
<dbReference type="RefSeq" id="WP_211423853.1">
    <property type="nucleotide sequence ID" value="NZ_CP072643.1"/>
</dbReference>
<organism evidence="11 12">
    <name type="scientific">Chloracidobacterium sp. N</name>
    <dbReference type="NCBI Taxonomy" id="2821540"/>
    <lineage>
        <taxon>Bacteria</taxon>
        <taxon>Pseudomonadati</taxon>
        <taxon>Acidobacteriota</taxon>
        <taxon>Terriglobia</taxon>
        <taxon>Terriglobales</taxon>
        <taxon>Acidobacteriaceae</taxon>
        <taxon>Chloracidobacterium</taxon>
        <taxon>Chloracidobacterium aggregatum</taxon>
    </lineage>
</organism>
<evidence type="ECO:0000256" key="3">
    <source>
        <dbReference type="ARBA" id="ARBA00022723"/>
    </source>
</evidence>
<accession>A0ABX8B3T0</accession>
<dbReference type="InterPro" id="IPR010095">
    <property type="entry name" value="Cas12f1-like_TNB"/>
</dbReference>
<feature type="domain" description="Cas12f1-like TNB" evidence="9">
    <location>
        <begin position="321"/>
        <end position="388"/>
    </location>
</feature>
<reference evidence="11 12" key="1">
    <citation type="submission" date="2021-03" db="EMBL/GenBank/DDBJ databases">
        <title>Genomic and phenotypic characterization of Chloracidobacterium isolates provides evidence for multiple species.</title>
        <authorList>
            <person name="Saini M.K."/>
            <person name="Costas A.M.G."/>
            <person name="Tank M."/>
            <person name="Bryant D.A."/>
        </authorList>
    </citation>
    <scope>NUCLEOTIDE SEQUENCE [LARGE SCALE GENOMIC DNA]</scope>
    <source>
        <strain evidence="11 12">N</strain>
    </source>
</reference>
<dbReference type="EMBL" id="CP072643">
    <property type="protein sequence ID" value="QUV95637.1"/>
    <property type="molecule type" value="Genomic_DNA"/>
</dbReference>
<name>A0ABX8B3T0_9BACT</name>
<dbReference type="Pfam" id="PF01385">
    <property type="entry name" value="OrfB_IS605"/>
    <property type="match status" value="1"/>
</dbReference>
<sequence>MQLTHKIALCPTPEQVDYFKRACGTARRVWNWALNEWNRQYAAGGRPNAMALKKQFNAIKYTDPQWLDENGRPWLQDIHRDAHAQPFAHLAKAWERFFTDLKAGKEAHAPRFKKKGRCRDSFYVANDKFTLEGKTIRLPRIGEVAMTEELRFAGKILGATVSRTADRWFVAIQVEVPDAQFYRRRTSHEVNGSDLGIKAAATISSGEVIEAPKPLKAALRRLEIRSRRLSRKLEAARKAAGFERHARLPEGTRLPVSNNRQKSAAILARLHARIANIRADFTHKLTTRLCRENQALVIEDLNVKGMLQNEKLARAISDVGFGMLRSQLEYKARRYGTRLTIADRWYPSSRLCSICGWKNEALTLRDRKWVCAQCGAHHDRDLNAALNLKRLATETALPVASPSSNGGAAAGTVPAVVGKVTPVRYDGGQQDTSGQEENRAHFCAHS</sequence>
<proteinExistence type="inferred from homology"/>
<dbReference type="Pfam" id="PF12323">
    <property type="entry name" value="HTH_OrfB_IS605"/>
    <property type="match status" value="1"/>
</dbReference>
<feature type="domain" description="Probable transposase IS891/IS1136/IS1341" evidence="8">
    <location>
        <begin position="172"/>
        <end position="309"/>
    </location>
</feature>
<protein>
    <submittedName>
        <fullName evidence="11">Transposase</fullName>
    </submittedName>
</protein>
<keyword evidence="2" id="KW-0815">Transposition</keyword>
<gene>
    <name evidence="11" type="ORF">J8C05_12470</name>
</gene>
<evidence type="ECO:0000259" key="10">
    <source>
        <dbReference type="Pfam" id="PF12323"/>
    </source>
</evidence>
<keyword evidence="5" id="KW-0238">DNA-binding</keyword>
<dbReference type="Pfam" id="PF07282">
    <property type="entry name" value="Cas12f1-like_TNB"/>
    <property type="match status" value="1"/>
</dbReference>
<evidence type="ECO:0000256" key="1">
    <source>
        <dbReference type="ARBA" id="ARBA00008761"/>
    </source>
</evidence>
<dbReference type="NCBIfam" id="NF040570">
    <property type="entry name" value="guided_TnpB"/>
    <property type="match status" value="1"/>
</dbReference>
<dbReference type="InterPro" id="IPR021027">
    <property type="entry name" value="Transposase_put_HTH"/>
</dbReference>
<evidence type="ECO:0000256" key="4">
    <source>
        <dbReference type="ARBA" id="ARBA00022833"/>
    </source>
</evidence>
<dbReference type="InterPro" id="IPR001959">
    <property type="entry name" value="Transposase"/>
</dbReference>
<evidence type="ECO:0000259" key="9">
    <source>
        <dbReference type="Pfam" id="PF07282"/>
    </source>
</evidence>
<dbReference type="Proteomes" id="UP000677668">
    <property type="component" value="Chromosome 2"/>
</dbReference>
<evidence type="ECO:0000313" key="11">
    <source>
        <dbReference type="EMBL" id="QUV95637.1"/>
    </source>
</evidence>
<dbReference type="NCBIfam" id="TIGR01766">
    <property type="entry name" value="IS200/IS605 family accessory protein TnpB-like domain"/>
    <property type="match status" value="1"/>
</dbReference>
<feature type="region of interest" description="Disordered" evidence="7">
    <location>
        <begin position="424"/>
        <end position="446"/>
    </location>
</feature>
<keyword evidence="4" id="KW-0862">Zinc</keyword>
<evidence type="ECO:0000313" key="12">
    <source>
        <dbReference type="Proteomes" id="UP000677668"/>
    </source>
</evidence>
<keyword evidence="6" id="KW-0233">DNA recombination</keyword>
<evidence type="ECO:0000256" key="6">
    <source>
        <dbReference type="ARBA" id="ARBA00023172"/>
    </source>
</evidence>
<evidence type="ECO:0000256" key="7">
    <source>
        <dbReference type="SAM" id="MobiDB-lite"/>
    </source>
</evidence>
<evidence type="ECO:0000256" key="5">
    <source>
        <dbReference type="ARBA" id="ARBA00023125"/>
    </source>
</evidence>
<keyword evidence="3" id="KW-0479">Metal-binding</keyword>
<evidence type="ECO:0000259" key="8">
    <source>
        <dbReference type="Pfam" id="PF01385"/>
    </source>
</evidence>
<comment type="similarity">
    <text evidence="1">In the C-terminal section; belongs to the transposase 35 family.</text>
</comment>
<keyword evidence="12" id="KW-1185">Reference proteome</keyword>